<sequence>MPNQRKRPSPDEGRGKVYSENDSSANDTVKRSSFSPFSASTLIFLTSCALSAAWLFSPTTVSPSPASYAICSRKGSAVYTVDEDNSVVQCLVIQQSFIVDTGSLGRWLSGNYSGPALQVRYINDGSIIVPGMSDSHAHILEYGANRQLPLEGGKSIEGTVALVKQHILENPDTYKDTSKIIEGWGWDHTSWPVEEWPNSDAFESDPVLHGRPIVLQSKDGHALWLSKTAIAMSLPWPEAVDGGIIVRDTHGDPTGVLLDNAQPLAKRSTLTEQDLLRRFAATVKDVVALGLTSVHDAGLTPVSLQFFKRQAANGNMPIRIYGMTYFDDSGEYWGNTSKPVIVSGDDRLGARSVKMFADGALRSGGAALYEPYHDSAHTKGFMRLDAKLLHEMIPRFLHDGWQVNVHAIGDFANGIVLDAFEAALKNVDVAALRPRLEHAQILTQEDMVRVGKLGVIASVQPTHAISDMWYAEDRLGPQRVKGLYAFRSLLDNGARLTLGSDFPVEDMNPLAGFYAAITRLSPDGRSPHGSGGWFPEQRLTRQEALRGMTIDPAYASFTEDTLGSLVPGKRADYVVLSQDIMTVPADQILSTQVDATVIDGQPVFGKI</sequence>
<protein>
    <submittedName>
        <fullName evidence="1">Amidohydrolase family-domain-containing protein</fullName>
    </submittedName>
</protein>
<gene>
    <name evidence="1" type="ORF">BJ138DRAFT_177029</name>
</gene>
<organism evidence="1 2">
    <name type="scientific">Hygrophoropsis aurantiaca</name>
    <dbReference type="NCBI Taxonomy" id="72124"/>
    <lineage>
        <taxon>Eukaryota</taxon>
        <taxon>Fungi</taxon>
        <taxon>Dikarya</taxon>
        <taxon>Basidiomycota</taxon>
        <taxon>Agaricomycotina</taxon>
        <taxon>Agaricomycetes</taxon>
        <taxon>Agaricomycetidae</taxon>
        <taxon>Boletales</taxon>
        <taxon>Coniophorineae</taxon>
        <taxon>Hygrophoropsidaceae</taxon>
        <taxon>Hygrophoropsis</taxon>
    </lineage>
</organism>
<dbReference type="Proteomes" id="UP000790377">
    <property type="component" value="Unassembled WGS sequence"/>
</dbReference>
<evidence type="ECO:0000313" key="1">
    <source>
        <dbReference type="EMBL" id="KAH7915226.1"/>
    </source>
</evidence>
<reference evidence="1" key="1">
    <citation type="journal article" date="2021" name="New Phytol.">
        <title>Evolutionary innovations through gain and loss of genes in the ectomycorrhizal Boletales.</title>
        <authorList>
            <person name="Wu G."/>
            <person name="Miyauchi S."/>
            <person name="Morin E."/>
            <person name="Kuo A."/>
            <person name="Drula E."/>
            <person name="Varga T."/>
            <person name="Kohler A."/>
            <person name="Feng B."/>
            <person name="Cao Y."/>
            <person name="Lipzen A."/>
            <person name="Daum C."/>
            <person name="Hundley H."/>
            <person name="Pangilinan J."/>
            <person name="Johnson J."/>
            <person name="Barry K."/>
            <person name="LaButti K."/>
            <person name="Ng V."/>
            <person name="Ahrendt S."/>
            <person name="Min B."/>
            <person name="Choi I.G."/>
            <person name="Park H."/>
            <person name="Plett J.M."/>
            <person name="Magnuson J."/>
            <person name="Spatafora J.W."/>
            <person name="Nagy L.G."/>
            <person name="Henrissat B."/>
            <person name="Grigoriev I.V."/>
            <person name="Yang Z.L."/>
            <person name="Xu J."/>
            <person name="Martin F.M."/>
        </authorList>
    </citation>
    <scope>NUCLEOTIDE SEQUENCE</scope>
    <source>
        <strain evidence="1">ATCC 28755</strain>
    </source>
</reference>
<comment type="caution">
    <text evidence="1">The sequence shown here is derived from an EMBL/GenBank/DDBJ whole genome shotgun (WGS) entry which is preliminary data.</text>
</comment>
<accession>A0ACB8AQK6</accession>
<keyword evidence="2" id="KW-1185">Reference proteome</keyword>
<evidence type="ECO:0000313" key="2">
    <source>
        <dbReference type="Proteomes" id="UP000790377"/>
    </source>
</evidence>
<name>A0ACB8AQK6_9AGAM</name>
<dbReference type="EMBL" id="MU267603">
    <property type="protein sequence ID" value="KAH7915226.1"/>
    <property type="molecule type" value="Genomic_DNA"/>
</dbReference>
<proteinExistence type="predicted"/>